<feature type="compositionally biased region" description="Polar residues" evidence="1">
    <location>
        <begin position="66"/>
        <end position="81"/>
    </location>
</feature>
<dbReference type="AlphaFoldDB" id="A0A9D4KIT9"/>
<gene>
    <name evidence="2" type="ORF">DPMN_114241</name>
</gene>
<dbReference type="EMBL" id="JAIWYP010000004">
    <property type="protein sequence ID" value="KAH3840785.1"/>
    <property type="molecule type" value="Genomic_DNA"/>
</dbReference>
<reference evidence="2" key="2">
    <citation type="submission" date="2020-11" db="EMBL/GenBank/DDBJ databases">
        <authorList>
            <person name="McCartney M.A."/>
            <person name="Auch B."/>
            <person name="Kono T."/>
            <person name="Mallez S."/>
            <person name="Becker A."/>
            <person name="Gohl D.M."/>
            <person name="Silverstein K.A.T."/>
            <person name="Koren S."/>
            <person name="Bechman K.B."/>
            <person name="Herman A."/>
            <person name="Abrahante J.E."/>
            <person name="Garbe J."/>
        </authorList>
    </citation>
    <scope>NUCLEOTIDE SEQUENCE</scope>
    <source>
        <strain evidence="2">Duluth1</strain>
        <tissue evidence="2">Whole animal</tissue>
    </source>
</reference>
<organism evidence="2 3">
    <name type="scientific">Dreissena polymorpha</name>
    <name type="common">Zebra mussel</name>
    <name type="synonym">Mytilus polymorpha</name>
    <dbReference type="NCBI Taxonomy" id="45954"/>
    <lineage>
        <taxon>Eukaryota</taxon>
        <taxon>Metazoa</taxon>
        <taxon>Spiralia</taxon>
        <taxon>Lophotrochozoa</taxon>
        <taxon>Mollusca</taxon>
        <taxon>Bivalvia</taxon>
        <taxon>Autobranchia</taxon>
        <taxon>Heteroconchia</taxon>
        <taxon>Euheterodonta</taxon>
        <taxon>Imparidentia</taxon>
        <taxon>Neoheterodontei</taxon>
        <taxon>Myida</taxon>
        <taxon>Dreissenoidea</taxon>
        <taxon>Dreissenidae</taxon>
        <taxon>Dreissena</taxon>
    </lineage>
</organism>
<comment type="caution">
    <text evidence="2">The sequence shown here is derived from an EMBL/GenBank/DDBJ whole genome shotgun (WGS) entry which is preliminary data.</text>
</comment>
<protein>
    <submittedName>
        <fullName evidence="2">Uncharacterized protein</fullName>
    </submittedName>
</protein>
<name>A0A9D4KIT9_DREPO</name>
<accession>A0A9D4KIT9</accession>
<evidence type="ECO:0000313" key="3">
    <source>
        <dbReference type="Proteomes" id="UP000828390"/>
    </source>
</evidence>
<dbReference type="Proteomes" id="UP000828390">
    <property type="component" value="Unassembled WGS sequence"/>
</dbReference>
<evidence type="ECO:0000313" key="2">
    <source>
        <dbReference type="EMBL" id="KAH3840785.1"/>
    </source>
</evidence>
<keyword evidence="3" id="KW-1185">Reference proteome</keyword>
<evidence type="ECO:0000256" key="1">
    <source>
        <dbReference type="SAM" id="MobiDB-lite"/>
    </source>
</evidence>
<feature type="region of interest" description="Disordered" evidence="1">
    <location>
        <begin position="66"/>
        <end position="109"/>
    </location>
</feature>
<sequence>MVAFLSFLVTACSDRCIRKSAATTAFSFWTHSTTFHNGYQPTVETRIDCCCISIRHGMKEEILSQVQKSTPRASTQATAGQTGRRGVMDMGSALRPGGHGFDPHPGCVL</sequence>
<reference evidence="2" key="1">
    <citation type="journal article" date="2019" name="bioRxiv">
        <title>The Genome of the Zebra Mussel, Dreissena polymorpha: A Resource for Invasive Species Research.</title>
        <authorList>
            <person name="McCartney M.A."/>
            <person name="Auch B."/>
            <person name="Kono T."/>
            <person name="Mallez S."/>
            <person name="Zhang Y."/>
            <person name="Obille A."/>
            <person name="Becker A."/>
            <person name="Abrahante J.E."/>
            <person name="Garbe J."/>
            <person name="Badalamenti J.P."/>
            <person name="Herman A."/>
            <person name="Mangelson H."/>
            <person name="Liachko I."/>
            <person name="Sullivan S."/>
            <person name="Sone E.D."/>
            <person name="Koren S."/>
            <person name="Silverstein K.A.T."/>
            <person name="Beckman K.B."/>
            <person name="Gohl D.M."/>
        </authorList>
    </citation>
    <scope>NUCLEOTIDE SEQUENCE</scope>
    <source>
        <strain evidence="2">Duluth1</strain>
        <tissue evidence="2">Whole animal</tissue>
    </source>
</reference>
<proteinExistence type="predicted"/>